<dbReference type="GO" id="GO:0003677">
    <property type="term" value="F:DNA binding"/>
    <property type="evidence" value="ECO:0007669"/>
    <property type="project" value="UniProtKB-UniRule"/>
</dbReference>
<reference evidence="19" key="1">
    <citation type="submission" date="2020-03" db="EMBL/GenBank/DDBJ databases">
        <authorList>
            <person name="Wang C."/>
        </authorList>
    </citation>
    <scope>NUCLEOTIDE SEQUENCE</scope>
</reference>
<dbReference type="InterPro" id="IPR009071">
    <property type="entry name" value="HMG_box_dom"/>
</dbReference>
<evidence type="ECO:0000313" key="19">
    <source>
        <dbReference type="EMBL" id="QIU80488.1"/>
    </source>
</evidence>
<dbReference type="PRINTS" id="PR00385">
    <property type="entry name" value="P450"/>
</dbReference>
<dbReference type="GO" id="GO:0004497">
    <property type="term" value="F:monooxygenase activity"/>
    <property type="evidence" value="ECO:0007669"/>
    <property type="project" value="UniProtKB-KW"/>
</dbReference>
<protein>
    <submittedName>
        <fullName evidence="19">Cytochrome P450 monooxygenase CYP4CH1</fullName>
    </submittedName>
</protein>
<dbReference type="PRINTS" id="PR00465">
    <property type="entry name" value="EP450IV"/>
</dbReference>
<feature type="domain" description="HMG box" evidence="18">
    <location>
        <begin position="870"/>
        <end position="936"/>
    </location>
</feature>
<dbReference type="RefSeq" id="XP_050065383.1">
    <property type="nucleotide sequence ID" value="XM_050209426.1"/>
</dbReference>
<evidence type="ECO:0000256" key="9">
    <source>
        <dbReference type="ARBA" id="ARBA00022848"/>
    </source>
</evidence>
<evidence type="ECO:0000259" key="18">
    <source>
        <dbReference type="PROSITE" id="PS50118"/>
    </source>
</evidence>
<dbReference type="PROSITE" id="PS00086">
    <property type="entry name" value="CYTOCHROME_P450"/>
    <property type="match status" value="1"/>
</dbReference>
<dbReference type="Gene3D" id="1.10.630.10">
    <property type="entry name" value="Cytochrome P450"/>
    <property type="match status" value="1"/>
</dbReference>
<feature type="DNA-binding region" description="HMG box" evidence="15">
    <location>
        <begin position="870"/>
        <end position="936"/>
    </location>
</feature>
<sequence length="1117" mass="129751">MYTLIQKVIDLNKSKMWYLTVISLIIILVVITKLRLKGRRKRILANKIPGPDGSILIGMLPLFLQGPEKLISSGLKEYRKYEKSSFKVWVLNNLYIVLTRPEDIELVLTNPKLQKKAKEYLVLQESIMGQGIFSIDDIKKWKSNRKMVSGGFSFKIIKSFIPIFYEESNVLNDILKQKYNNKSNECDISAPISMATMEMIGKTALGVKFNAQNGGRHRFVENLQTAMTAWEYRITHPWYLSKTLFRLSSVNQKHDQSQKIINDFTDEIINKKLDEMNQNADNEKKVETDDDDDICRKTKTVIEILLGNYHEMSHEQIRDELVTIMIGGQETTAMANACAIFMLAHHPDVQNKVFEELQSIFSNGDQNRSPTYEDLQQMEYLERVIKETLRLFPPLPVYGRSLDEEMKIGEYLCPAGSTLMVCPLFLHSSEQYYNDPEKFNPDNFLPDTYHSRHPYTFIPFSAGYRNCIGIKYGMLQMKTVISTLVRKNTFFPSDRCPTPKDLRLMFLATLKFVDGCYVKIIPRTSVCPYSIHTTSLPLISRLTVKMGLDRKRKSINALQNTDKKRKSITEQKPVSSSSSSDDSDEQSDHDNALLNNEVKNENPTISRWPQEDIKKLLSKMELVLPKNDNQTFRCRFSKLDWDKIQFDSYSKDDCQSTWLAIQDQLRTFKTIGDLIHDARNLLETKGIDTYRSKTNRLPKPRSAYMLYYTEILQKYKKKHPDLKLPQLTQIIAEKYKNLSPDKKQTFVDKAQKLKSEYIEMVDKTNVGFKFKESEPKPKTPFQIFVESKSSGVELGTVDKTEFQNQLKEKWDGMTEKKKSKWIKLANEREQAYLTNLKENHKNDPAFTMPTKSALTKGDRNILDSQSGKPKKPPVNNYSLFSKEVLQSKELDGVPPKERMSMLAKKWKAFSDEERQIYTDRLKVITERYKTEFDAYLNTLPENERQLEMSKNKVKPKKAEPKVVPRINAREVISEKPTEKPKKKNTSQYNSKTKTFKNEPKPVPYKNAFELYRSKLEPNEKHPITSLEDWNKKNGKKQLMFENELKALKKEYMKNLKVFLRGLSEEDLQLYLQLRKPEFLTGKDSGASENEENSSSEDDDEDDDDDDDDDDDEEDDSD</sequence>
<evidence type="ECO:0000256" key="2">
    <source>
        <dbReference type="ARBA" id="ARBA00003690"/>
    </source>
</evidence>
<dbReference type="CDD" id="cd20628">
    <property type="entry name" value="CYP4"/>
    <property type="match status" value="1"/>
</dbReference>
<evidence type="ECO:0000256" key="8">
    <source>
        <dbReference type="ARBA" id="ARBA00022824"/>
    </source>
</evidence>
<comment type="similarity">
    <text evidence="5">Belongs to the cytochrome P450 family.</text>
</comment>
<feature type="region of interest" description="Disordered" evidence="16">
    <location>
        <begin position="968"/>
        <end position="1001"/>
    </location>
</feature>
<evidence type="ECO:0000256" key="6">
    <source>
        <dbReference type="ARBA" id="ARBA00022617"/>
    </source>
</evidence>
<feature type="compositionally biased region" description="Basic and acidic residues" evidence="16">
    <location>
        <begin position="968"/>
        <end position="979"/>
    </location>
</feature>
<feature type="binding site" description="axial binding residue" evidence="14">
    <location>
        <position position="467"/>
    </location>
    <ligand>
        <name>heme</name>
        <dbReference type="ChEBI" id="CHEBI:30413"/>
    </ligand>
    <ligandPart>
        <name>Fe</name>
        <dbReference type="ChEBI" id="CHEBI:18248"/>
    </ligandPart>
</feature>
<dbReference type="Gene3D" id="1.10.30.10">
    <property type="entry name" value="High mobility group box domain"/>
    <property type="match status" value="3"/>
</dbReference>
<comment type="function">
    <text evidence="2">May be involved in the metabolism of insect hormones and in the breakdown of synthetic insecticides.</text>
</comment>
<dbReference type="GO" id="GO:0005634">
    <property type="term" value="C:nucleus"/>
    <property type="evidence" value="ECO:0007669"/>
    <property type="project" value="UniProtKB-UniRule"/>
</dbReference>
<organism evidence="19">
    <name type="scientific">Aphis gossypii</name>
    <name type="common">Cotton aphid</name>
    <dbReference type="NCBI Taxonomy" id="80765"/>
    <lineage>
        <taxon>Eukaryota</taxon>
        <taxon>Metazoa</taxon>
        <taxon>Ecdysozoa</taxon>
        <taxon>Arthropoda</taxon>
        <taxon>Hexapoda</taxon>
        <taxon>Insecta</taxon>
        <taxon>Pterygota</taxon>
        <taxon>Neoptera</taxon>
        <taxon>Paraneoptera</taxon>
        <taxon>Hemiptera</taxon>
        <taxon>Sternorrhyncha</taxon>
        <taxon>Aphidomorpha</taxon>
        <taxon>Aphidoidea</taxon>
        <taxon>Aphididae</taxon>
        <taxon>Aphidini</taxon>
        <taxon>Aphis</taxon>
        <taxon>Aphis</taxon>
    </lineage>
</organism>
<comment type="subcellular location">
    <subcellularLocation>
        <location evidence="4">Endoplasmic reticulum membrane</location>
        <topology evidence="4">Peripheral membrane protein</topology>
    </subcellularLocation>
    <subcellularLocation>
        <location evidence="3">Microsome membrane</location>
        <topology evidence="3">Peripheral membrane protein</topology>
    </subcellularLocation>
</comment>
<evidence type="ECO:0000256" key="3">
    <source>
        <dbReference type="ARBA" id="ARBA00004174"/>
    </source>
</evidence>
<dbReference type="SMART" id="SM00398">
    <property type="entry name" value="HMG"/>
    <property type="match status" value="3"/>
</dbReference>
<feature type="region of interest" description="Disordered" evidence="16">
    <location>
        <begin position="856"/>
        <end position="875"/>
    </location>
</feature>
<keyword evidence="8" id="KW-0256">Endoplasmic reticulum</keyword>
<feature type="DNA-binding region" description="HMG box" evidence="15">
    <location>
        <begin position="774"/>
        <end position="840"/>
    </location>
</feature>
<keyword evidence="17" id="KW-1133">Transmembrane helix</keyword>
<evidence type="ECO:0000256" key="7">
    <source>
        <dbReference type="ARBA" id="ARBA00022723"/>
    </source>
</evidence>
<keyword evidence="9" id="KW-0492">Microsome</keyword>
<feature type="compositionally biased region" description="Acidic residues" evidence="16">
    <location>
        <begin position="1088"/>
        <end position="1117"/>
    </location>
</feature>
<keyword evidence="7 14" id="KW-0479">Metal-binding</keyword>
<evidence type="ECO:0000256" key="4">
    <source>
        <dbReference type="ARBA" id="ARBA00004406"/>
    </source>
</evidence>
<feature type="DNA-binding region" description="HMG box" evidence="15">
    <location>
        <begin position="697"/>
        <end position="765"/>
    </location>
</feature>
<dbReference type="PANTHER" id="PTHR24291">
    <property type="entry name" value="CYTOCHROME P450 FAMILY 4"/>
    <property type="match status" value="1"/>
</dbReference>
<keyword evidence="15" id="KW-0238">DNA-binding</keyword>
<name>A0A6H0JNN7_APHGO</name>
<dbReference type="CDD" id="cd21999">
    <property type="entry name" value="HMG-box_UBF1_rpt2"/>
    <property type="match status" value="1"/>
</dbReference>
<keyword evidence="6 14" id="KW-0349">Heme</keyword>
<keyword evidence="13 17" id="KW-0472">Membrane</keyword>
<dbReference type="GO" id="GO:0020037">
    <property type="term" value="F:heme binding"/>
    <property type="evidence" value="ECO:0007669"/>
    <property type="project" value="InterPro"/>
</dbReference>
<keyword evidence="15" id="KW-0539">Nucleus</keyword>
<dbReference type="InterPro" id="IPR036910">
    <property type="entry name" value="HMG_box_dom_sf"/>
</dbReference>
<evidence type="ECO:0000256" key="14">
    <source>
        <dbReference type="PIRSR" id="PIRSR602403-1"/>
    </source>
</evidence>
<evidence type="ECO:0000256" key="12">
    <source>
        <dbReference type="ARBA" id="ARBA00023033"/>
    </source>
</evidence>
<proteinExistence type="evidence at transcript level"/>
<dbReference type="Pfam" id="PF00505">
    <property type="entry name" value="HMG_box"/>
    <property type="match status" value="1"/>
</dbReference>
<keyword evidence="17" id="KW-0812">Transmembrane</keyword>
<dbReference type="PROSITE" id="PS50118">
    <property type="entry name" value="HMG_BOX_2"/>
    <property type="match status" value="3"/>
</dbReference>
<dbReference type="InterPro" id="IPR001128">
    <property type="entry name" value="Cyt_P450"/>
</dbReference>
<dbReference type="CDD" id="cd00084">
    <property type="entry name" value="HMG-box_SF"/>
    <property type="match status" value="1"/>
</dbReference>
<feature type="region of interest" description="Disordered" evidence="16">
    <location>
        <begin position="1078"/>
        <end position="1117"/>
    </location>
</feature>
<evidence type="ECO:0000256" key="13">
    <source>
        <dbReference type="ARBA" id="ARBA00023136"/>
    </source>
</evidence>
<dbReference type="InterPro" id="IPR050196">
    <property type="entry name" value="Cytochrome_P450_Monoox"/>
</dbReference>
<dbReference type="GeneID" id="114122494"/>
<dbReference type="InterPro" id="IPR017972">
    <property type="entry name" value="Cyt_P450_CS"/>
</dbReference>
<keyword evidence="12 19" id="KW-0503">Monooxygenase</keyword>
<dbReference type="SUPFAM" id="SSF47095">
    <property type="entry name" value="HMG-box"/>
    <property type="match status" value="3"/>
</dbReference>
<dbReference type="SUPFAM" id="SSF48264">
    <property type="entry name" value="Cytochrome P450"/>
    <property type="match status" value="1"/>
</dbReference>
<dbReference type="OrthoDB" id="1919336at2759"/>
<comment type="cofactor">
    <cofactor evidence="1 14">
        <name>heme</name>
        <dbReference type="ChEBI" id="CHEBI:30413"/>
    </cofactor>
</comment>
<dbReference type="EMBL" id="MT268660">
    <property type="protein sequence ID" value="QIU80488.1"/>
    <property type="molecule type" value="mRNA"/>
</dbReference>
<feature type="domain" description="HMG box" evidence="18">
    <location>
        <begin position="774"/>
        <end position="840"/>
    </location>
</feature>
<evidence type="ECO:0000256" key="1">
    <source>
        <dbReference type="ARBA" id="ARBA00001971"/>
    </source>
</evidence>
<dbReference type="AlphaFoldDB" id="A0A6H0JNN7"/>
<dbReference type="CDD" id="cd22003">
    <property type="entry name" value="HMG-box_UBF1_rpt6-like"/>
    <property type="match status" value="1"/>
</dbReference>
<keyword evidence="11 14" id="KW-0408">Iron</keyword>
<evidence type="ECO:0000256" key="11">
    <source>
        <dbReference type="ARBA" id="ARBA00023004"/>
    </source>
</evidence>
<accession>A0A6H0JNN7</accession>
<keyword evidence="10" id="KW-0560">Oxidoreductase</keyword>
<evidence type="ECO:0000256" key="17">
    <source>
        <dbReference type="SAM" id="Phobius"/>
    </source>
</evidence>
<evidence type="ECO:0000256" key="16">
    <source>
        <dbReference type="SAM" id="MobiDB-lite"/>
    </source>
</evidence>
<dbReference type="Pfam" id="PF00067">
    <property type="entry name" value="p450"/>
    <property type="match status" value="1"/>
</dbReference>
<evidence type="ECO:0000256" key="10">
    <source>
        <dbReference type="ARBA" id="ARBA00023002"/>
    </source>
</evidence>
<dbReference type="GO" id="GO:0005789">
    <property type="term" value="C:endoplasmic reticulum membrane"/>
    <property type="evidence" value="ECO:0007669"/>
    <property type="project" value="UniProtKB-SubCell"/>
</dbReference>
<dbReference type="InterPro" id="IPR036396">
    <property type="entry name" value="Cyt_P450_sf"/>
</dbReference>
<feature type="transmembrane region" description="Helical" evidence="17">
    <location>
        <begin position="16"/>
        <end position="34"/>
    </location>
</feature>
<dbReference type="GO" id="GO:0016705">
    <property type="term" value="F:oxidoreductase activity, acting on paired donors, with incorporation or reduction of molecular oxygen"/>
    <property type="evidence" value="ECO:0007669"/>
    <property type="project" value="InterPro"/>
</dbReference>
<evidence type="ECO:0000256" key="15">
    <source>
        <dbReference type="PROSITE-ProRule" id="PRU00267"/>
    </source>
</evidence>
<feature type="domain" description="HMG box" evidence="18">
    <location>
        <begin position="697"/>
        <end position="765"/>
    </location>
</feature>
<dbReference type="PANTHER" id="PTHR24291:SF189">
    <property type="entry name" value="CYTOCHROME P450 4C3-RELATED"/>
    <property type="match status" value="1"/>
</dbReference>
<evidence type="ECO:0000256" key="5">
    <source>
        <dbReference type="ARBA" id="ARBA00010617"/>
    </source>
</evidence>
<dbReference type="InterPro" id="IPR002403">
    <property type="entry name" value="Cyt_P450_E_grp-IV"/>
</dbReference>
<dbReference type="KEGG" id="ags:114122494"/>
<dbReference type="GO" id="GO:0005506">
    <property type="term" value="F:iron ion binding"/>
    <property type="evidence" value="ECO:0007669"/>
    <property type="project" value="InterPro"/>
</dbReference>
<feature type="region of interest" description="Disordered" evidence="16">
    <location>
        <begin position="555"/>
        <end position="605"/>
    </location>
</feature>